<dbReference type="RefSeq" id="WP_168541207.1">
    <property type="nucleotide sequence ID" value="NZ_JAAWWP010000012.1"/>
</dbReference>
<dbReference type="Proteomes" id="UP000772196">
    <property type="component" value="Unassembled WGS sequence"/>
</dbReference>
<keyword evidence="3" id="KW-1185">Reference proteome</keyword>
<keyword evidence="1" id="KW-0472">Membrane</keyword>
<accession>A0ABX1H8I7</accession>
<keyword evidence="1" id="KW-1133">Transmembrane helix</keyword>
<name>A0ABX1H8I7_9ACTN</name>
<evidence type="ECO:0000313" key="3">
    <source>
        <dbReference type="Proteomes" id="UP000772196"/>
    </source>
</evidence>
<protein>
    <recommendedName>
        <fullName evidence="4">Secreted protein</fullName>
    </recommendedName>
</protein>
<evidence type="ECO:0000313" key="2">
    <source>
        <dbReference type="EMBL" id="NKI43605.1"/>
    </source>
</evidence>
<evidence type="ECO:0008006" key="4">
    <source>
        <dbReference type="Google" id="ProtNLM"/>
    </source>
</evidence>
<reference evidence="2 3" key="1">
    <citation type="submission" date="2020-04" db="EMBL/GenBank/DDBJ databases">
        <title>Phylogenetic Diversity and Antibacterial Activity against Ralstonia solanacearum of Endophytic Actinomycete Isolated from Moss.</title>
        <authorList>
            <person name="Zhuang X."/>
        </authorList>
    </citation>
    <scope>NUCLEOTIDE SEQUENCE [LARGE SCALE GENOMIC DNA]</scope>
    <source>
        <strain evidence="2 3">LD120</strain>
    </source>
</reference>
<gene>
    <name evidence="2" type="ORF">HFV08_20625</name>
</gene>
<dbReference type="EMBL" id="JAAWWP010000012">
    <property type="protein sequence ID" value="NKI43605.1"/>
    <property type="molecule type" value="Genomic_DNA"/>
</dbReference>
<keyword evidence="1" id="KW-0812">Transmembrane</keyword>
<proteinExistence type="predicted"/>
<feature type="transmembrane region" description="Helical" evidence="1">
    <location>
        <begin position="6"/>
        <end position="24"/>
    </location>
</feature>
<evidence type="ECO:0000256" key="1">
    <source>
        <dbReference type="SAM" id="Phobius"/>
    </source>
</evidence>
<organism evidence="2 3">
    <name type="scientific">Streptomyces physcomitrii</name>
    <dbReference type="NCBI Taxonomy" id="2724184"/>
    <lineage>
        <taxon>Bacteria</taxon>
        <taxon>Bacillati</taxon>
        <taxon>Actinomycetota</taxon>
        <taxon>Actinomycetes</taxon>
        <taxon>Kitasatosporales</taxon>
        <taxon>Streptomycetaceae</taxon>
        <taxon>Streptomyces</taxon>
    </lineage>
</organism>
<comment type="caution">
    <text evidence="2">The sequence shown here is derived from an EMBL/GenBank/DDBJ whole genome shotgun (WGS) entry which is preliminary data.</text>
</comment>
<sequence length="148" mass="16391">MDAWGTLLATVTGAAIAILGQYLTKRSEARAKSMELLMDACAQVAASSGDLLNRIWEEYALDLEGRVVQWDLAAHRLASARVEILARDAGLLAALREVDDAGQALGAYWRRGEVEEAAYRSRRDRYRAAMHEFLAQSSRVLGRQLNRA</sequence>